<sequence length="116" mass="12838">MPEGSPGDQFLYLTTTGRKTGRPREIEIWFVASGGRYYVLAEHFHAAQWVKNLVRNPRVRVRVGGRTFGASARPLDPARDADAWQTAQRLAREKYGWGDGLPVELILDEASSGGGP</sequence>
<dbReference type="Proteomes" id="UP000318509">
    <property type="component" value="Unassembled WGS sequence"/>
</dbReference>
<comment type="caution">
    <text evidence="3">The sequence shown here is derived from an EMBL/GenBank/DDBJ whole genome shotgun (WGS) entry which is preliminary data.</text>
</comment>
<organism evidence="3 4">
    <name type="scientific">Candidatus Segetimicrobium genomatis</name>
    <dbReference type="NCBI Taxonomy" id="2569760"/>
    <lineage>
        <taxon>Bacteria</taxon>
        <taxon>Bacillati</taxon>
        <taxon>Candidatus Sysuimicrobiota</taxon>
        <taxon>Candidatus Sysuimicrobiia</taxon>
        <taxon>Candidatus Sysuimicrobiales</taxon>
        <taxon>Candidatus Segetimicrobiaceae</taxon>
        <taxon>Candidatus Segetimicrobium</taxon>
    </lineage>
</organism>
<dbReference type="PANTHER" id="PTHR39428:SF1">
    <property type="entry name" value="F420H(2)-DEPENDENT QUINONE REDUCTASE RV1261C"/>
    <property type="match status" value="1"/>
</dbReference>
<evidence type="ECO:0000256" key="1">
    <source>
        <dbReference type="ARBA" id="ARBA00008710"/>
    </source>
</evidence>
<reference evidence="3 4" key="1">
    <citation type="journal article" date="2019" name="Nat. Microbiol.">
        <title>Mediterranean grassland soil C-N compound turnover is dependent on rainfall and depth, and is mediated by genomically divergent microorganisms.</title>
        <authorList>
            <person name="Diamond S."/>
            <person name="Andeer P.F."/>
            <person name="Li Z."/>
            <person name="Crits-Christoph A."/>
            <person name="Burstein D."/>
            <person name="Anantharaman K."/>
            <person name="Lane K.R."/>
            <person name="Thomas B.C."/>
            <person name="Pan C."/>
            <person name="Northen T.R."/>
            <person name="Banfield J.F."/>
        </authorList>
    </citation>
    <scope>NUCLEOTIDE SEQUENCE [LARGE SCALE GENOMIC DNA]</scope>
    <source>
        <strain evidence="3">NP_3</strain>
    </source>
</reference>
<dbReference type="Gene3D" id="2.30.110.10">
    <property type="entry name" value="Electron Transport, Fmn-binding Protein, Chain A"/>
    <property type="match status" value="1"/>
</dbReference>
<dbReference type="GO" id="GO:0016491">
    <property type="term" value="F:oxidoreductase activity"/>
    <property type="evidence" value="ECO:0007669"/>
    <property type="project" value="InterPro"/>
</dbReference>
<dbReference type="NCBIfam" id="TIGR00026">
    <property type="entry name" value="hi_GC_TIGR00026"/>
    <property type="match status" value="1"/>
</dbReference>
<accession>A0A537K3F1</accession>
<gene>
    <name evidence="3" type="ORF">E6H00_07530</name>
</gene>
<dbReference type="InterPro" id="IPR012349">
    <property type="entry name" value="Split_barrel_FMN-bd"/>
</dbReference>
<dbReference type="InterPro" id="IPR004378">
    <property type="entry name" value="F420H2_quin_Rdtase"/>
</dbReference>
<protein>
    <submittedName>
        <fullName evidence="3">Nitroreductase family deazaflavin-dependent oxidoreductase</fullName>
    </submittedName>
</protein>
<evidence type="ECO:0000256" key="2">
    <source>
        <dbReference type="ARBA" id="ARBA00049106"/>
    </source>
</evidence>
<evidence type="ECO:0000313" key="4">
    <source>
        <dbReference type="Proteomes" id="UP000318509"/>
    </source>
</evidence>
<comment type="similarity">
    <text evidence="1">Belongs to the F420H(2)-dependent quinone reductase family.</text>
</comment>
<dbReference type="Pfam" id="PF04075">
    <property type="entry name" value="F420H2_quin_red"/>
    <property type="match status" value="1"/>
</dbReference>
<dbReference type="AlphaFoldDB" id="A0A537K3F1"/>
<dbReference type="GO" id="GO:0070967">
    <property type="term" value="F:coenzyme F420 binding"/>
    <property type="evidence" value="ECO:0007669"/>
    <property type="project" value="TreeGrafter"/>
</dbReference>
<evidence type="ECO:0000313" key="3">
    <source>
        <dbReference type="EMBL" id="TMI90264.1"/>
    </source>
</evidence>
<dbReference type="SUPFAM" id="SSF50475">
    <property type="entry name" value="FMN-binding split barrel"/>
    <property type="match status" value="1"/>
</dbReference>
<dbReference type="PANTHER" id="PTHR39428">
    <property type="entry name" value="F420H(2)-DEPENDENT QUINONE REDUCTASE RV1261C"/>
    <property type="match status" value="1"/>
</dbReference>
<dbReference type="GO" id="GO:0005886">
    <property type="term" value="C:plasma membrane"/>
    <property type="evidence" value="ECO:0007669"/>
    <property type="project" value="TreeGrafter"/>
</dbReference>
<comment type="catalytic activity">
    <reaction evidence="2">
        <text>oxidized coenzyme F420-(gamma-L-Glu)(n) + a quinol + H(+) = reduced coenzyme F420-(gamma-L-Glu)(n) + a quinone</text>
        <dbReference type="Rhea" id="RHEA:39663"/>
        <dbReference type="Rhea" id="RHEA-COMP:12939"/>
        <dbReference type="Rhea" id="RHEA-COMP:14378"/>
        <dbReference type="ChEBI" id="CHEBI:15378"/>
        <dbReference type="ChEBI" id="CHEBI:24646"/>
        <dbReference type="ChEBI" id="CHEBI:132124"/>
        <dbReference type="ChEBI" id="CHEBI:133980"/>
        <dbReference type="ChEBI" id="CHEBI:139511"/>
    </reaction>
</comment>
<dbReference type="EMBL" id="VBAK01000114">
    <property type="protein sequence ID" value="TMI90264.1"/>
    <property type="molecule type" value="Genomic_DNA"/>
</dbReference>
<name>A0A537K3F1_9BACT</name>
<proteinExistence type="inferred from homology"/>